<dbReference type="NCBIfam" id="NF002965">
    <property type="entry name" value="PRK03636.1"/>
    <property type="match status" value="1"/>
</dbReference>
<dbReference type="EMBL" id="LTAO01000011">
    <property type="protein sequence ID" value="KYG32873.1"/>
    <property type="molecule type" value="Genomic_DNA"/>
</dbReference>
<reference evidence="3" key="1">
    <citation type="submission" date="2016-02" db="EMBL/GenBank/DDBJ databases">
        <title>Genome sequence of Bacillus trypoxylicola KCTC 13244(T).</title>
        <authorList>
            <person name="Jeong H."/>
            <person name="Park S.-H."/>
            <person name="Choi S.-K."/>
        </authorList>
    </citation>
    <scope>NUCLEOTIDE SEQUENCE [LARGE SCALE GENOMIC DNA]</scope>
    <source>
        <strain evidence="3">KCTC 13244</strain>
    </source>
</reference>
<evidence type="ECO:0000259" key="2">
    <source>
        <dbReference type="SMART" id="SM00914"/>
    </source>
</evidence>
<dbReference type="Pfam" id="PF08864">
    <property type="entry name" value="UPF0302"/>
    <property type="match status" value="1"/>
</dbReference>
<feature type="domain" description="IDEAL" evidence="2">
    <location>
        <begin position="139"/>
        <end position="175"/>
    </location>
</feature>
<dbReference type="Proteomes" id="UP000075806">
    <property type="component" value="Unassembled WGS sequence"/>
</dbReference>
<dbReference type="PIRSF" id="PIRSF007165">
    <property type="entry name" value="UCP007165"/>
    <property type="match status" value="1"/>
</dbReference>
<evidence type="ECO:0000256" key="1">
    <source>
        <dbReference type="HAMAP-Rule" id="MF_00760"/>
    </source>
</evidence>
<dbReference type="Pfam" id="PF08858">
    <property type="entry name" value="IDEAL"/>
    <property type="match status" value="1"/>
</dbReference>
<dbReference type="Gene3D" id="3.40.1530.30">
    <property type="entry name" value="Uncharacterised family UPF0302, N-terminal domain"/>
    <property type="match status" value="1"/>
</dbReference>
<dbReference type="InterPro" id="IPR014957">
    <property type="entry name" value="IDEAL_dom"/>
</dbReference>
<name>A0A162EH52_9BACI</name>
<protein>
    <recommendedName>
        <fullName evidence="1">UPF0302 protein AZF04_18100</fullName>
    </recommendedName>
</protein>
<dbReference type="InterPro" id="IPR038091">
    <property type="entry name" value="UPF0302_N_sf"/>
</dbReference>
<dbReference type="InterPro" id="IPR027393">
    <property type="entry name" value="Virus_scaffolding_prot_C"/>
</dbReference>
<dbReference type="Gene3D" id="4.10.810.10">
    <property type="entry name" value="Virus Scaffolding Protein, Chain A"/>
    <property type="match status" value="1"/>
</dbReference>
<proteinExistence type="inferred from homology"/>
<comment type="similarity">
    <text evidence="1">Belongs to the UPF0302 family.</text>
</comment>
<organism evidence="3 4">
    <name type="scientific">Alkalihalobacillus trypoxylicola</name>
    <dbReference type="NCBI Taxonomy" id="519424"/>
    <lineage>
        <taxon>Bacteria</taxon>
        <taxon>Bacillati</taxon>
        <taxon>Bacillota</taxon>
        <taxon>Bacilli</taxon>
        <taxon>Bacillales</taxon>
        <taxon>Bacillaceae</taxon>
        <taxon>Alkalihalobacillus</taxon>
    </lineage>
</organism>
<evidence type="ECO:0000313" key="3">
    <source>
        <dbReference type="EMBL" id="KYG32873.1"/>
    </source>
</evidence>
<dbReference type="RefSeq" id="WP_045484058.1">
    <property type="nucleotide sequence ID" value="NZ_LTAO01000011.1"/>
</dbReference>
<gene>
    <name evidence="3" type="ORF">AZF04_18100</name>
</gene>
<comment type="caution">
    <text evidence="3">The sequence shown here is derived from an EMBL/GenBank/DDBJ whole genome shotgun (WGS) entry which is preliminary data.</text>
</comment>
<dbReference type="OrthoDB" id="2155814at2"/>
<dbReference type="STRING" id="519424.AZF04_18100"/>
<dbReference type="InterPro" id="IPR011188">
    <property type="entry name" value="UPF0302"/>
</dbReference>
<dbReference type="HAMAP" id="MF_00760">
    <property type="entry name" value="UPF0302"/>
    <property type="match status" value="1"/>
</dbReference>
<evidence type="ECO:0000313" key="4">
    <source>
        <dbReference type="Proteomes" id="UP000075806"/>
    </source>
</evidence>
<dbReference type="SMART" id="SM00914">
    <property type="entry name" value="IDEAL"/>
    <property type="match status" value="1"/>
</dbReference>
<accession>A0A162EH52</accession>
<dbReference type="InterPro" id="IPR014963">
    <property type="entry name" value="UPF0302_N"/>
</dbReference>
<keyword evidence="4" id="KW-1185">Reference proteome</keyword>
<dbReference type="AlphaFoldDB" id="A0A162EH52"/>
<sequence>MSSTVPIVEKKDFLRNFLKQYDLKRRECAWLLNYLMSDDELLEKVHFVEYADNAPKSLVISANGVDKPPFSFHKYNHITTDAEKAFHDIRLNQNEDIYIELHFIGARTYPPFLSVLEENPYMPESKERMEAHEKYAEKILSISLMTFQKQQLVKRIDEALDRKDKETFLQLSEELKQLNTLR</sequence>